<protein>
    <submittedName>
        <fullName evidence="1">Uncharacterized protein</fullName>
    </submittedName>
</protein>
<organism evidence="1 2">
    <name type="scientific">Cytobacillus mangrovibacter</name>
    <dbReference type="NCBI Taxonomy" id="3299024"/>
    <lineage>
        <taxon>Bacteria</taxon>
        <taxon>Bacillati</taxon>
        <taxon>Bacillota</taxon>
        <taxon>Bacilli</taxon>
        <taxon>Bacillales</taxon>
        <taxon>Bacillaceae</taxon>
        <taxon>Cytobacillus</taxon>
    </lineage>
</organism>
<gene>
    <name evidence="1" type="ORF">ACFYKT_19415</name>
</gene>
<dbReference type="InterPro" id="IPR038765">
    <property type="entry name" value="Papain-like_cys_pep_sf"/>
</dbReference>
<evidence type="ECO:0000313" key="1">
    <source>
        <dbReference type="EMBL" id="MFE8698469.1"/>
    </source>
</evidence>
<comment type="caution">
    <text evidence="1">The sequence shown here is derived from an EMBL/GenBank/DDBJ whole genome shotgun (WGS) entry which is preliminary data.</text>
</comment>
<dbReference type="Gene3D" id="3.90.1720.10">
    <property type="entry name" value="endopeptidase domain like (from Nostoc punctiforme)"/>
    <property type="match status" value="1"/>
</dbReference>
<keyword evidence="2" id="KW-1185">Reference proteome</keyword>
<dbReference type="RefSeq" id="WP_389222893.1">
    <property type="nucleotide sequence ID" value="NZ_JBIACJ010000015.1"/>
</dbReference>
<evidence type="ECO:0000313" key="2">
    <source>
        <dbReference type="Proteomes" id="UP001601058"/>
    </source>
</evidence>
<dbReference type="SUPFAM" id="SSF54001">
    <property type="entry name" value="Cysteine proteinases"/>
    <property type="match status" value="1"/>
</dbReference>
<proteinExistence type="predicted"/>
<dbReference type="Proteomes" id="UP001601058">
    <property type="component" value="Unassembled WGS sequence"/>
</dbReference>
<name>A0ABW6K3Y3_9BACI</name>
<sequence>MEVYIILTDTGTVLTKIIRRFTKHPLNHASISFTKELDTTYSFGRKRVNNPFIGGFVKENLNGKLFEKAECAIYKCSVSAVEYEQMLKAVQEIEVEQQMYKYNFIGLFGVLFNKEINREGAFFCSEFVATILRSGGVATNSKPPSLMKPYDLVNGEKFLLLYEGQLRSYLVPQSQYADEMVNETKMTDQLFNLGTLFLKKAKSIVSYI</sequence>
<reference evidence="1 2" key="1">
    <citation type="submission" date="2024-08" db="EMBL/GenBank/DDBJ databases">
        <title>Two novel Cytobacillus novel species.</title>
        <authorList>
            <person name="Liu G."/>
        </authorList>
    </citation>
    <scope>NUCLEOTIDE SEQUENCE [LARGE SCALE GENOMIC DNA]</scope>
    <source>
        <strain evidence="1 2">FJAT-53684</strain>
    </source>
</reference>
<dbReference type="EMBL" id="JBIACJ010000015">
    <property type="protein sequence ID" value="MFE8698469.1"/>
    <property type="molecule type" value="Genomic_DNA"/>
</dbReference>
<accession>A0ABW6K3Y3</accession>